<protein>
    <submittedName>
        <fullName evidence="1">Uncharacterized protein</fullName>
    </submittedName>
</protein>
<organism evidence="1 2">
    <name type="scientific">Labrys okinawensis</name>
    <dbReference type="NCBI Taxonomy" id="346911"/>
    <lineage>
        <taxon>Bacteria</taxon>
        <taxon>Pseudomonadati</taxon>
        <taxon>Pseudomonadota</taxon>
        <taxon>Alphaproteobacteria</taxon>
        <taxon>Hyphomicrobiales</taxon>
        <taxon>Xanthobacteraceae</taxon>
        <taxon>Labrys</taxon>
    </lineage>
</organism>
<gene>
    <name evidence="1" type="ORF">C5L14_16705</name>
</gene>
<name>A0A2S9QC47_9HYPH</name>
<proteinExistence type="predicted"/>
<sequence length="84" mass="9691">MMQPVGISDCDFILTGFQHAHADGEPIRIYFRGGKSLVIDPDELLEVAHVNYRELFGFPEPASLEVPRWRTPREIRLDEEEHAE</sequence>
<keyword evidence="2" id="KW-1185">Reference proteome</keyword>
<dbReference type="RefSeq" id="WP_105863148.1">
    <property type="nucleotide sequence ID" value="NZ_PUEJ01000005.1"/>
</dbReference>
<dbReference type="EMBL" id="PUEJ01000005">
    <property type="protein sequence ID" value="PRH86926.1"/>
    <property type="molecule type" value="Genomic_DNA"/>
</dbReference>
<reference evidence="1 2" key="1">
    <citation type="submission" date="2018-02" db="EMBL/GenBank/DDBJ databases">
        <title>Whole genome sequencing of endophytic bacterium.</title>
        <authorList>
            <person name="Eedara R."/>
            <person name="Podile A.R."/>
        </authorList>
    </citation>
    <scope>NUCLEOTIDE SEQUENCE [LARGE SCALE GENOMIC DNA]</scope>
    <source>
        <strain evidence="1 2">RP1T</strain>
    </source>
</reference>
<dbReference type="Proteomes" id="UP000237682">
    <property type="component" value="Unassembled WGS sequence"/>
</dbReference>
<comment type="caution">
    <text evidence="1">The sequence shown here is derived from an EMBL/GenBank/DDBJ whole genome shotgun (WGS) entry which is preliminary data.</text>
</comment>
<evidence type="ECO:0000313" key="2">
    <source>
        <dbReference type="Proteomes" id="UP000237682"/>
    </source>
</evidence>
<dbReference type="AlphaFoldDB" id="A0A2S9QC47"/>
<evidence type="ECO:0000313" key="1">
    <source>
        <dbReference type="EMBL" id="PRH86926.1"/>
    </source>
</evidence>
<accession>A0A2S9QC47</accession>